<evidence type="ECO:0000256" key="8">
    <source>
        <dbReference type="SAM" id="Phobius"/>
    </source>
</evidence>
<evidence type="ECO:0000256" key="5">
    <source>
        <dbReference type="ARBA" id="ARBA00022692"/>
    </source>
</evidence>
<comment type="similarity">
    <text evidence="2">Belongs to the cation diffusion facilitator (CDF) transporter (TC 2.A.4) family.</text>
</comment>
<dbReference type="InterPro" id="IPR027469">
    <property type="entry name" value="Cation_efflux_TMD_sf"/>
</dbReference>
<comment type="subcellular location">
    <subcellularLocation>
        <location evidence="1">Membrane</location>
        <topology evidence="1">Multi-pass membrane protein</topology>
    </subcellularLocation>
</comment>
<dbReference type="GO" id="GO:0006882">
    <property type="term" value="P:intracellular zinc ion homeostasis"/>
    <property type="evidence" value="ECO:0007669"/>
    <property type="project" value="TreeGrafter"/>
</dbReference>
<dbReference type="PANTHER" id="PTHR43840:SF41">
    <property type="entry name" value="CATION-EFFLUX PUMP FIEF"/>
    <property type="match status" value="1"/>
</dbReference>
<evidence type="ECO:0000256" key="4">
    <source>
        <dbReference type="ARBA" id="ARBA00022475"/>
    </source>
</evidence>
<evidence type="ECO:0000256" key="7">
    <source>
        <dbReference type="ARBA" id="ARBA00023136"/>
    </source>
</evidence>
<dbReference type="OrthoDB" id="9806522at2"/>
<feature type="domain" description="Cation efflux protein transmembrane" evidence="9">
    <location>
        <begin position="13"/>
        <end position="206"/>
    </location>
</feature>
<dbReference type="InterPro" id="IPR050291">
    <property type="entry name" value="CDF_Transporter"/>
</dbReference>
<feature type="transmembrane region" description="Helical" evidence="8">
    <location>
        <begin position="113"/>
        <end position="133"/>
    </location>
</feature>
<proteinExistence type="inferred from homology"/>
<organism evidence="11 12">
    <name type="scientific">Edaphosphingomonas laterariae</name>
    <dbReference type="NCBI Taxonomy" id="861865"/>
    <lineage>
        <taxon>Bacteria</taxon>
        <taxon>Pseudomonadati</taxon>
        <taxon>Pseudomonadota</taxon>
        <taxon>Alphaproteobacteria</taxon>
        <taxon>Sphingomonadales</taxon>
        <taxon>Rhizorhabdaceae</taxon>
        <taxon>Edaphosphingomonas</taxon>
    </lineage>
</organism>
<evidence type="ECO:0000313" key="11">
    <source>
        <dbReference type="EMBL" id="SNS63988.1"/>
    </source>
</evidence>
<evidence type="ECO:0000256" key="3">
    <source>
        <dbReference type="ARBA" id="ARBA00022448"/>
    </source>
</evidence>
<keyword evidence="12" id="KW-1185">Reference proteome</keyword>
<evidence type="ECO:0000259" key="10">
    <source>
        <dbReference type="Pfam" id="PF16916"/>
    </source>
</evidence>
<dbReference type="SUPFAM" id="SSF160240">
    <property type="entry name" value="Cation efflux protein cytoplasmic domain-like"/>
    <property type="match status" value="1"/>
</dbReference>
<dbReference type="NCBIfam" id="TIGR01297">
    <property type="entry name" value="CDF"/>
    <property type="match status" value="1"/>
</dbReference>
<dbReference type="Pfam" id="PF01545">
    <property type="entry name" value="Cation_efflux"/>
    <property type="match status" value="1"/>
</dbReference>
<dbReference type="GO" id="GO:0015086">
    <property type="term" value="F:cadmium ion transmembrane transporter activity"/>
    <property type="evidence" value="ECO:0007669"/>
    <property type="project" value="TreeGrafter"/>
</dbReference>
<dbReference type="InterPro" id="IPR002524">
    <property type="entry name" value="Cation_efflux"/>
</dbReference>
<dbReference type="Proteomes" id="UP000198281">
    <property type="component" value="Unassembled WGS sequence"/>
</dbReference>
<keyword evidence="5 8" id="KW-0812">Transmembrane</keyword>
<feature type="domain" description="Cation efflux protein cytoplasmic" evidence="10">
    <location>
        <begin position="211"/>
        <end position="286"/>
    </location>
</feature>
<feature type="transmembrane region" description="Helical" evidence="8">
    <location>
        <begin position="157"/>
        <end position="175"/>
    </location>
</feature>
<feature type="transmembrane region" description="Helical" evidence="8">
    <location>
        <begin position="80"/>
        <end position="101"/>
    </location>
</feature>
<evidence type="ECO:0000256" key="6">
    <source>
        <dbReference type="ARBA" id="ARBA00022989"/>
    </source>
</evidence>
<gene>
    <name evidence="11" type="ORF">SAMN06295912_11127</name>
</gene>
<dbReference type="InterPro" id="IPR058533">
    <property type="entry name" value="Cation_efflux_TM"/>
</dbReference>
<evidence type="ECO:0000313" key="12">
    <source>
        <dbReference type="Proteomes" id="UP000198281"/>
    </source>
</evidence>
<dbReference type="GO" id="GO:0015093">
    <property type="term" value="F:ferrous iron transmembrane transporter activity"/>
    <property type="evidence" value="ECO:0007669"/>
    <property type="project" value="TreeGrafter"/>
</dbReference>
<keyword evidence="4" id="KW-1003">Cell membrane</keyword>
<keyword evidence="7 8" id="KW-0472">Membrane</keyword>
<dbReference type="InterPro" id="IPR036837">
    <property type="entry name" value="Cation_efflux_CTD_sf"/>
</dbReference>
<sequence>MTGGIPLAQRAALASVATAAFLILLKGYAAAQTGSVAMLGSLADSGLDLVASLVTLWGVRIAAAPADEDHRFGHGKAEALAALFQVALITLSAAAIGWRAVTQFLAGSQPANAEYGIGVSILALAATGLLIAYQRSILRRQNSIAIRADNVHYQSDLLLNGAVIAALVLDQYLGLTGADPVFGVLIALWLGWGAWGSAVTAIDQLMDKEWPEERRQHFLAVAARHPELRGIHDLRTRTSGMRDFVQFHVDVAPDMTIAEAHRVMDEVEERLAREFPGTEILIHPDPQGWVRQRGKAP</sequence>
<evidence type="ECO:0000256" key="2">
    <source>
        <dbReference type="ARBA" id="ARBA00008114"/>
    </source>
</evidence>
<reference evidence="12" key="1">
    <citation type="submission" date="2017-06" db="EMBL/GenBank/DDBJ databases">
        <authorList>
            <person name="Varghese N."/>
            <person name="Submissions S."/>
        </authorList>
    </citation>
    <scope>NUCLEOTIDE SEQUENCE [LARGE SCALE GENOMIC DNA]</scope>
    <source>
        <strain evidence="12">LNB2</strain>
    </source>
</reference>
<keyword evidence="3" id="KW-0813">Transport</keyword>
<dbReference type="PANTHER" id="PTHR43840">
    <property type="entry name" value="MITOCHONDRIAL METAL TRANSPORTER 1-RELATED"/>
    <property type="match status" value="1"/>
</dbReference>
<dbReference type="InterPro" id="IPR027470">
    <property type="entry name" value="Cation_efflux_CTD"/>
</dbReference>
<accession>A0A239G5C9</accession>
<keyword evidence="6 8" id="KW-1133">Transmembrane helix</keyword>
<evidence type="ECO:0000259" key="9">
    <source>
        <dbReference type="Pfam" id="PF01545"/>
    </source>
</evidence>
<dbReference type="GO" id="GO:0005886">
    <property type="term" value="C:plasma membrane"/>
    <property type="evidence" value="ECO:0007669"/>
    <property type="project" value="TreeGrafter"/>
</dbReference>
<feature type="transmembrane region" description="Helical" evidence="8">
    <location>
        <begin position="181"/>
        <end position="202"/>
    </location>
</feature>
<dbReference type="EMBL" id="FZOS01000011">
    <property type="protein sequence ID" value="SNS63988.1"/>
    <property type="molecule type" value="Genomic_DNA"/>
</dbReference>
<dbReference type="RefSeq" id="WP_089219775.1">
    <property type="nucleotide sequence ID" value="NZ_FZOS01000011.1"/>
</dbReference>
<dbReference type="Gene3D" id="3.30.70.1350">
    <property type="entry name" value="Cation efflux protein, cytoplasmic domain"/>
    <property type="match status" value="1"/>
</dbReference>
<dbReference type="GO" id="GO:0015341">
    <property type="term" value="F:zinc efflux antiporter activity"/>
    <property type="evidence" value="ECO:0007669"/>
    <property type="project" value="TreeGrafter"/>
</dbReference>
<dbReference type="AlphaFoldDB" id="A0A239G5C9"/>
<dbReference type="Gene3D" id="1.20.1510.10">
    <property type="entry name" value="Cation efflux protein transmembrane domain"/>
    <property type="match status" value="1"/>
</dbReference>
<dbReference type="SUPFAM" id="SSF161111">
    <property type="entry name" value="Cation efflux protein transmembrane domain-like"/>
    <property type="match status" value="1"/>
</dbReference>
<name>A0A239G5C9_9SPHN</name>
<protein>
    <submittedName>
        <fullName evidence="11">Ferrous-iron efflux pump FieF</fullName>
    </submittedName>
</protein>
<dbReference type="Pfam" id="PF16916">
    <property type="entry name" value="ZT_dimer"/>
    <property type="match status" value="1"/>
</dbReference>
<evidence type="ECO:0000256" key="1">
    <source>
        <dbReference type="ARBA" id="ARBA00004141"/>
    </source>
</evidence>